<dbReference type="EMBL" id="BARU01008860">
    <property type="protein sequence ID" value="GAH45738.1"/>
    <property type="molecule type" value="Genomic_DNA"/>
</dbReference>
<gene>
    <name evidence="1" type="ORF">S03H2_17223</name>
</gene>
<accession>X1HK92</accession>
<reference evidence="1" key="1">
    <citation type="journal article" date="2014" name="Front. Microbiol.">
        <title>High frequency of phylogenetically diverse reductive dehalogenase-homologous genes in deep subseafloor sedimentary metagenomes.</title>
        <authorList>
            <person name="Kawai M."/>
            <person name="Futagami T."/>
            <person name="Toyoda A."/>
            <person name="Takaki Y."/>
            <person name="Nishi S."/>
            <person name="Hori S."/>
            <person name="Arai W."/>
            <person name="Tsubouchi T."/>
            <person name="Morono Y."/>
            <person name="Uchiyama I."/>
            <person name="Ito T."/>
            <person name="Fujiyama A."/>
            <person name="Inagaki F."/>
            <person name="Takami H."/>
        </authorList>
    </citation>
    <scope>NUCLEOTIDE SEQUENCE</scope>
    <source>
        <strain evidence="1">Expedition CK06-06</strain>
    </source>
</reference>
<comment type="caution">
    <text evidence="1">The sequence shown here is derived from an EMBL/GenBank/DDBJ whole genome shotgun (WGS) entry which is preliminary data.</text>
</comment>
<dbReference type="AlphaFoldDB" id="X1HK92"/>
<sequence length="105" mass="12456">MQLICDYFLDNTSIDENEFIKDFKRGWESPYRCPLLSSENKSIVKEIFNKRNDIKNNFNLIDINAKHRLIKGSILEKKLFSKNKCLFYSNDHNKDCDQCRDEISG</sequence>
<name>X1HK92_9ZZZZ</name>
<organism evidence="1">
    <name type="scientific">marine sediment metagenome</name>
    <dbReference type="NCBI Taxonomy" id="412755"/>
    <lineage>
        <taxon>unclassified sequences</taxon>
        <taxon>metagenomes</taxon>
        <taxon>ecological metagenomes</taxon>
    </lineage>
</organism>
<proteinExistence type="predicted"/>
<protein>
    <submittedName>
        <fullName evidence="1">Uncharacterized protein</fullName>
    </submittedName>
</protein>
<evidence type="ECO:0000313" key="1">
    <source>
        <dbReference type="EMBL" id="GAH45738.1"/>
    </source>
</evidence>